<dbReference type="Proteomes" id="UP000190274">
    <property type="component" value="Chromosome H"/>
</dbReference>
<gene>
    <name evidence="2" type="ORF">LADA_0H00320G</name>
</gene>
<dbReference type="OrthoDB" id="4063321at2759"/>
<proteinExistence type="predicted"/>
<reference evidence="2 3" key="1">
    <citation type="submission" date="2016-03" db="EMBL/GenBank/DDBJ databases">
        <authorList>
            <person name="Devillers H."/>
        </authorList>
    </citation>
    <scope>NUCLEOTIDE SEQUENCE [LARGE SCALE GENOMIC DNA]</scope>
    <source>
        <strain evidence="2">CBS 10888</strain>
    </source>
</reference>
<feature type="region of interest" description="Disordered" evidence="1">
    <location>
        <begin position="52"/>
        <end position="94"/>
    </location>
</feature>
<name>A0A1G4JYQ6_9SACH</name>
<accession>A0A1G4JYQ6</accession>
<evidence type="ECO:0000313" key="2">
    <source>
        <dbReference type="EMBL" id="SCU96328.1"/>
    </source>
</evidence>
<protein>
    <submittedName>
        <fullName evidence="2">LADA_0H00320g1_1</fullName>
    </submittedName>
</protein>
<feature type="compositionally biased region" description="Polar residues" evidence="1">
    <location>
        <begin position="52"/>
        <end position="61"/>
    </location>
</feature>
<evidence type="ECO:0000313" key="3">
    <source>
        <dbReference type="Proteomes" id="UP000190274"/>
    </source>
</evidence>
<dbReference type="AlphaFoldDB" id="A0A1G4JYQ6"/>
<feature type="compositionally biased region" description="Basic and acidic residues" evidence="1">
    <location>
        <begin position="68"/>
        <end position="91"/>
    </location>
</feature>
<organism evidence="2 3">
    <name type="scientific">Lachancea dasiensis</name>
    <dbReference type="NCBI Taxonomy" id="1072105"/>
    <lineage>
        <taxon>Eukaryota</taxon>
        <taxon>Fungi</taxon>
        <taxon>Dikarya</taxon>
        <taxon>Ascomycota</taxon>
        <taxon>Saccharomycotina</taxon>
        <taxon>Saccharomycetes</taxon>
        <taxon>Saccharomycetales</taxon>
        <taxon>Saccharomycetaceae</taxon>
        <taxon>Lachancea</taxon>
    </lineage>
</organism>
<feature type="region of interest" description="Disordered" evidence="1">
    <location>
        <begin position="1"/>
        <end position="31"/>
    </location>
</feature>
<keyword evidence="3" id="KW-1185">Reference proteome</keyword>
<sequence>MASKGSVKKSGKSSTKKMAKSRITKQQKIKTKLQVEQANKKAFLISDLNQRDGLNSKSIGSKSLKLNRLLEDQQKDKHTQESLAQQKKDTESDMVQQLELISGVSL</sequence>
<dbReference type="EMBL" id="LT598461">
    <property type="protein sequence ID" value="SCU96328.1"/>
    <property type="molecule type" value="Genomic_DNA"/>
</dbReference>
<evidence type="ECO:0000256" key="1">
    <source>
        <dbReference type="SAM" id="MobiDB-lite"/>
    </source>
</evidence>